<dbReference type="PANTHER" id="PTHR48421">
    <property type="entry name" value="MYCBP-ASSOCIATED PROTEIN"/>
    <property type="match status" value="1"/>
</dbReference>
<dbReference type="Proteomes" id="UP000633448">
    <property type="component" value="Unassembled WGS sequence"/>
</dbReference>
<feature type="non-terminal residue" evidence="2">
    <location>
        <position position="864"/>
    </location>
</feature>
<proteinExistence type="predicted"/>
<sequence>VRKNYLVRKYRPKEVTHLVAHPAPPKAPREPLTFPGPKQFADGCEEILPHHILGSLQEFKMEARARRNAQVDDVEVPRPGVTAAPLKEKHGGEKKKKAYQTHLAEHKALQNWSHHMAIRRKQEKYLGEILQKPENELMMNIAENYRQVQEERDLIDRSLPALHPGKGYRVGSEFWSQPERIGNELTGLMLTLTRTERGDPEPITHVGKPRTVQKETALKPPKKIPCHLTWDKSLFLKHRRQELKSVLEELGFYKPDLEGLEVIGKGQPFTSVSAEASPRSTISEEIETSDPLSDSCKVAPEEEKRLSLVFCGQPARWIKDITSCRNEIGVAARLTFETLAGEKAESLLTVSNDGTAAIWYSWMRLPQQIPSRETKGRRMPCFFFDTRPGVILPGETRRFSFLFKSRRAGIFSEHWEFRTHPLLLGGALLQVTLWGIAVYEDKLADFREKLESDLAAREGAAIVKESVNELLDQIRTPERTPSPVDAYVTEEELFHWKNPGLHYQHQVVEQLRKLWRQHIAVPLAFDEKVPSGQRSTDEDTEYQESTVEPLSAQSSTTELPGGKNLPEEAPRQRMSVGEGKAGPSGWNLSLEDFKQVGTHVPTASRASPKGSLPWRVFPIHQTTKGALMTCCGWSTDLPRLKQERAFLSQAIMSIPSEEQREEALTQLNKAALELCIEQRPAQSDLQYQLCLQLWRGTVDALVSHALRLRPLHGLHKKDTYVDVVPEEIGEEKKEGKEDRIATKREEKKDKEGKKTKAASGKEKAEHPSSRKLKVKDEKRTFSTVPVKVKEGAEPLKVKDEKLVSGTSLLKEKEGGVTTDEAEPLQEQVDPVLLGIYQEKLYIEVYKLLDSMVSEMVSLFEDLKQ</sequence>
<dbReference type="InterPro" id="IPR013783">
    <property type="entry name" value="Ig-like_fold"/>
</dbReference>
<keyword evidence="3" id="KW-1185">Reference proteome</keyword>
<feature type="region of interest" description="Disordered" evidence="1">
    <location>
        <begin position="529"/>
        <end position="582"/>
    </location>
</feature>
<feature type="compositionally biased region" description="Polar residues" evidence="1">
    <location>
        <begin position="274"/>
        <end position="283"/>
    </location>
</feature>
<dbReference type="OrthoDB" id="10263316at2759"/>
<name>A0A851F9Q8_PITSO</name>
<comment type="caution">
    <text evidence="2">The sequence shown here is derived from an EMBL/GenBank/DDBJ whole genome shotgun (WGS) entry which is preliminary data.</text>
</comment>
<evidence type="ECO:0000313" key="2">
    <source>
        <dbReference type="EMBL" id="NWI89598.1"/>
    </source>
</evidence>
<organism evidence="2 3">
    <name type="scientific">Pitta sordida</name>
    <name type="common">Hooded pitta</name>
    <dbReference type="NCBI Taxonomy" id="9163"/>
    <lineage>
        <taxon>Eukaryota</taxon>
        <taxon>Metazoa</taxon>
        <taxon>Chordata</taxon>
        <taxon>Craniata</taxon>
        <taxon>Vertebrata</taxon>
        <taxon>Euteleostomi</taxon>
        <taxon>Archelosauria</taxon>
        <taxon>Archosauria</taxon>
        <taxon>Dinosauria</taxon>
        <taxon>Saurischia</taxon>
        <taxon>Theropoda</taxon>
        <taxon>Coelurosauria</taxon>
        <taxon>Aves</taxon>
        <taxon>Neognathae</taxon>
        <taxon>Neoaves</taxon>
        <taxon>Telluraves</taxon>
        <taxon>Australaves</taxon>
        <taxon>Passeriformes</taxon>
        <taxon>Pittidae</taxon>
        <taxon>Pitta</taxon>
    </lineage>
</organism>
<reference evidence="2" key="1">
    <citation type="submission" date="2019-10" db="EMBL/GenBank/DDBJ databases">
        <title>Bird 10,000 Genomes (B10K) Project - Family phase.</title>
        <authorList>
            <person name="Zhang G."/>
        </authorList>
    </citation>
    <scope>NUCLEOTIDE SEQUENCE</scope>
    <source>
        <strain evidence="2">B10K-DU-002-53</strain>
        <tissue evidence="2">Muscle</tissue>
    </source>
</reference>
<feature type="region of interest" description="Disordered" evidence="1">
    <location>
        <begin position="731"/>
        <end position="776"/>
    </location>
</feature>
<dbReference type="EMBL" id="WEKX01011378">
    <property type="protein sequence ID" value="NWI89598.1"/>
    <property type="molecule type" value="Genomic_DNA"/>
</dbReference>
<dbReference type="Pfam" id="PF14646">
    <property type="entry name" value="MYCBPAP"/>
    <property type="match status" value="1"/>
</dbReference>
<feature type="region of interest" description="Disordered" evidence="1">
    <location>
        <begin position="274"/>
        <end position="295"/>
    </location>
</feature>
<dbReference type="AlphaFoldDB" id="A0A851F9Q8"/>
<dbReference type="InterPro" id="IPR032707">
    <property type="entry name" value="MYCBPAP"/>
</dbReference>
<evidence type="ECO:0000313" key="3">
    <source>
        <dbReference type="Proteomes" id="UP000633448"/>
    </source>
</evidence>
<feature type="compositionally biased region" description="Polar residues" evidence="1">
    <location>
        <begin position="543"/>
        <end position="558"/>
    </location>
</feature>
<accession>A0A851F9Q8</accession>
<evidence type="ECO:0000256" key="1">
    <source>
        <dbReference type="SAM" id="MobiDB-lite"/>
    </source>
</evidence>
<dbReference type="Gene3D" id="2.60.40.10">
    <property type="entry name" value="Immunoglobulins"/>
    <property type="match status" value="1"/>
</dbReference>
<dbReference type="PANTHER" id="PTHR48421:SF1">
    <property type="entry name" value="MYCBP-ASSOCIATED PROTEIN"/>
    <property type="match status" value="1"/>
</dbReference>
<gene>
    <name evidence="2" type="primary">Mycbpap</name>
    <name evidence="2" type="ORF">PITSOR_R13472</name>
</gene>
<protein>
    <submittedName>
        <fullName evidence="2">MYBPP protein</fullName>
    </submittedName>
</protein>
<feature type="non-terminal residue" evidence="2">
    <location>
        <position position="1"/>
    </location>
</feature>